<protein>
    <submittedName>
        <fullName evidence="1">DNA polymerase III alpha subunit</fullName>
    </submittedName>
</protein>
<organism evidence="1 2">
    <name type="scientific">Streptomyces achromogenes</name>
    <dbReference type="NCBI Taxonomy" id="67255"/>
    <lineage>
        <taxon>Bacteria</taxon>
        <taxon>Bacillati</taxon>
        <taxon>Actinomycetota</taxon>
        <taxon>Actinomycetes</taxon>
        <taxon>Kitasatosporales</taxon>
        <taxon>Streptomycetaceae</taxon>
        <taxon>Streptomyces</taxon>
    </lineage>
</organism>
<accession>A0ABU0QDL2</accession>
<name>A0ABU0QDL2_STRAH</name>
<gene>
    <name evidence="1" type="ORF">QFZ56_007713</name>
</gene>
<dbReference type="Proteomes" id="UP001243364">
    <property type="component" value="Unassembled WGS sequence"/>
</dbReference>
<comment type="caution">
    <text evidence="1">The sequence shown here is derived from an EMBL/GenBank/DDBJ whole genome shotgun (WGS) entry which is preliminary data.</text>
</comment>
<evidence type="ECO:0000313" key="2">
    <source>
        <dbReference type="Proteomes" id="UP001243364"/>
    </source>
</evidence>
<proteinExistence type="predicted"/>
<sequence>MLADALDAARLLRPADRQHLDGGERQLKDPAAMTAAADRIARAVGDDPSRAVRLLAETEDAGQFCTLTPADLGLGRPHFPETAVVGAGPERGSAMRLLRQRCETGMVARGLDTDESAGRQLRYERDVIGRLGFEGSA</sequence>
<keyword evidence="2" id="KW-1185">Reference proteome</keyword>
<evidence type="ECO:0000313" key="1">
    <source>
        <dbReference type="EMBL" id="MDQ0688750.1"/>
    </source>
</evidence>
<dbReference type="EMBL" id="JAUSYA010000001">
    <property type="protein sequence ID" value="MDQ0688750.1"/>
    <property type="molecule type" value="Genomic_DNA"/>
</dbReference>
<reference evidence="1 2" key="1">
    <citation type="submission" date="2023-07" db="EMBL/GenBank/DDBJ databases">
        <title>Comparative genomics of wheat-associated soil bacteria to identify genetic determinants of phenazine resistance.</title>
        <authorList>
            <person name="Mouncey N."/>
        </authorList>
    </citation>
    <scope>NUCLEOTIDE SEQUENCE [LARGE SCALE GENOMIC DNA]</scope>
    <source>
        <strain evidence="1 2">W4I19-2</strain>
    </source>
</reference>